<dbReference type="PANTHER" id="PTHR33710">
    <property type="entry name" value="BNAC02G09200D PROTEIN"/>
    <property type="match status" value="1"/>
</dbReference>
<sequence>MRSVRQIDEFRQTLNDCMLRYLGYRSCPFTWCNGRTDMERIRCHLDKCTGTTEWLSLFPHAMVTHKVLGVSDHSPMRLSLLRRQELMHKRRKMTRFEAMWAKDMRWEEIIKVAWTGRNQRTDVLRVLPKLRQCREDLANWSKETIGNLKQRIMEKKLQIKDMVDDGVVDDLKSTYRELNDLIEKEELSWYQRPRVDWLRDGDKTLSSFTRRDHNKDTEIESGASKMKTVYGGMRKVSTCQLLPTTFSPCTLHLSRRN</sequence>
<evidence type="ECO:0000313" key="2">
    <source>
        <dbReference type="Proteomes" id="UP000187406"/>
    </source>
</evidence>
<accession>A0A1Q3ASN6</accession>
<protein>
    <recommendedName>
        <fullName evidence="3">Exo_endo_phos domain-containing protein</fullName>
    </recommendedName>
</protein>
<organism evidence="1 2">
    <name type="scientific">Cephalotus follicularis</name>
    <name type="common">Albany pitcher plant</name>
    <dbReference type="NCBI Taxonomy" id="3775"/>
    <lineage>
        <taxon>Eukaryota</taxon>
        <taxon>Viridiplantae</taxon>
        <taxon>Streptophyta</taxon>
        <taxon>Embryophyta</taxon>
        <taxon>Tracheophyta</taxon>
        <taxon>Spermatophyta</taxon>
        <taxon>Magnoliopsida</taxon>
        <taxon>eudicotyledons</taxon>
        <taxon>Gunneridae</taxon>
        <taxon>Pentapetalae</taxon>
        <taxon>rosids</taxon>
        <taxon>fabids</taxon>
        <taxon>Oxalidales</taxon>
        <taxon>Cephalotaceae</taxon>
        <taxon>Cephalotus</taxon>
    </lineage>
</organism>
<dbReference type="InterPro" id="IPR036691">
    <property type="entry name" value="Endo/exonu/phosph_ase_sf"/>
</dbReference>
<dbReference type="EMBL" id="BDDD01000080">
    <property type="protein sequence ID" value="GAV58685.1"/>
    <property type="molecule type" value="Genomic_DNA"/>
</dbReference>
<dbReference type="OrthoDB" id="1751786at2759"/>
<dbReference type="Proteomes" id="UP000187406">
    <property type="component" value="Unassembled WGS sequence"/>
</dbReference>
<dbReference type="PANTHER" id="PTHR33710:SF62">
    <property type="entry name" value="DUF4283 DOMAIN PROTEIN"/>
    <property type="match status" value="1"/>
</dbReference>
<dbReference type="SUPFAM" id="SSF56219">
    <property type="entry name" value="DNase I-like"/>
    <property type="match status" value="1"/>
</dbReference>
<evidence type="ECO:0008006" key="3">
    <source>
        <dbReference type="Google" id="ProtNLM"/>
    </source>
</evidence>
<dbReference type="AlphaFoldDB" id="A0A1Q3ASN6"/>
<comment type="caution">
    <text evidence="1">The sequence shown here is derived from an EMBL/GenBank/DDBJ whole genome shotgun (WGS) entry which is preliminary data.</text>
</comment>
<name>A0A1Q3ASN6_CEPFO</name>
<gene>
    <name evidence="1" type="ORF">CFOL_v3_02218</name>
</gene>
<dbReference type="STRING" id="3775.A0A1Q3ASN6"/>
<dbReference type="InParanoid" id="A0A1Q3ASN6"/>
<proteinExistence type="predicted"/>
<evidence type="ECO:0000313" key="1">
    <source>
        <dbReference type="EMBL" id="GAV58685.1"/>
    </source>
</evidence>
<reference evidence="2" key="1">
    <citation type="submission" date="2016-04" db="EMBL/GenBank/DDBJ databases">
        <title>Cephalotus genome sequencing.</title>
        <authorList>
            <person name="Fukushima K."/>
            <person name="Hasebe M."/>
            <person name="Fang X."/>
        </authorList>
    </citation>
    <scope>NUCLEOTIDE SEQUENCE [LARGE SCALE GENOMIC DNA]</scope>
    <source>
        <strain evidence="2">cv. St1</strain>
    </source>
</reference>
<keyword evidence="2" id="KW-1185">Reference proteome</keyword>